<reference evidence="3" key="1">
    <citation type="submission" date="2020-11" db="EMBL/GenBank/DDBJ databases">
        <title>Isolation and identification of active actinomycetes.</title>
        <authorList>
            <person name="Yu B."/>
        </authorList>
    </citation>
    <scope>NUCLEOTIDE SEQUENCE</scope>
    <source>
        <strain evidence="3">NEAU-YB345</strain>
    </source>
</reference>
<evidence type="ECO:0000259" key="1">
    <source>
        <dbReference type="Pfam" id="PF13556"/>
    </source>
</evidence>
<gene>
    <name evidence="3" type="ORF">I2501_37885</name>
</gene>
<dbReference type="RefSeq" id="WP_196198641.1">
    <property type="nucleotide sequence ID" value="NZ_JADPRT010000026.1"/>
</dbReference>
<dbReference type="PANTHER" id="PTHR33744:SF1">
    <property type="entry name" value="DNA-BINDING TRANSCRIPTIONAL ACTIVATOR ADER"/>
    <property type="match status" value="1"/>
</dbReference>
<dbReference type="EMBL" id="JADPRT010000026">
    <property type="protein sequence ID" value="MBF9073801.1"/>
    <property type="molecule type" value="Genomic_DNA"/>
</dbReference>
<feature type="domain" description="RsbT co-antagonist protein RsbRD N-terminal" evidence="2">
    <location>
        <begin position="32"/>
        <end position="170"/>
    </location>
</feature>
<evidence type="ECO:0000259" key="2">
    <source>
        <dbReference type="Pfam" id="PF14361"/>
    </source>
</evidence>
<dbReference type="InterPro" id="IPR025751">
    <property type="entry name" value="RsbRD_N_dom"/>
</dbReference>
<sequence length="417" mass="45214">MERDRERDAVAAAALSERARALAARCEPRVNELARRITGADFAVLSAYRDLPEDVKHTEMAATVRHGLRLFFTVVREGRAGLPEEFRLFRERAAQRAEEGMPLQLLLRIHLVSQHALFAALREEAGPGDEAALAELADLLLSTQSRLIGVVAETYLDEQSALTAERREARRTLARALLAGFPVLPGRIEENGLARGALVVAFATAPSREPSAERPIALGRWTRRVQTVLERAFGPEVLAVVEAEGGRALVPRGQASGAPPEGVPEGLGERIGEACGSDVWVAAAVAEDPARIAAAGRTAVEVLRLVRALGRKPGHYRLDDVLLEYHLSRGDESSSALAGLLAPLADRPELLDTLRVYLDLQQDRRGTARELGLHPNTVDNRLARAGELTGVDVTSPRGYAVMLTAFTLHELRPTEPG</sequence>
<dbReference type="Pfam" id="PF13556">
    <property type="entry name" value="HTH_30"/>
    <property type="match status" value="1"/>
</dbReference>
<protein>
    <submittedName>
        <fullName evidence="3">Helix-turn-helix domain-containing protein</fullName>
    </submittedName>
</protein>
<dbReference type="Proteomes" id="UP000657385">
    <property type="component" value="Unassembled WGS sequence"/>
</dbReference>
<proteinExistence type="predicted"/>
<organism evidence="3 4">
    <name type="scientific">Streptacidiphilus fuscans</name>
    <dbReference type="NCBI Taxonomy" id="2789292"/>
    <lineage>
        <taxon>Bacteria</taxon>
        <taxon>Bacillati</taxon>
        <taxon>Actinomycetota</taxon>
        <taxon>Actinomycetes</taxon>
        <taxon>Kitasatosporales</taxon>
        <taxon>Streptomycetaceae</taxon>
        <taxon>Streptacidiphilus</taxon>
    </lineage>
</organism>
<dbReference type="InterPro" id="IPR051448">
    <property type="entry name" value="CdaR-like_regulators"/>
</dbReference>
<dbReference type="InterPro" id="IPR042070">
    <property type="entry name" value="PucR_C-HTH_sf"/>
</dbReference>
<evidence type="ECO:0000313" key="4">
    <source>
        <dbReference type="Proteomes" id="UP000657385"/>
    </source>
</evidence>
<evidence type="ECO:0000313" key="3">
    <source>
        <dbReference type="EMBL" id="MBF9073801.1"/>
    </source>
</evidence>
<accession>A0A931BDU1</accession>
<keyword evidence="4" id="KW-1185">Reference proteome</keyword>
<dbReference type="Gene3D" id="1.10.10.2840">
    <property type="entry name" value="PucR C-terminal helix-turn-helix domain"/>
    <property type="match status" value="1"/>
</dbReference>
<comment type="caution">
    <text evidence="3">The sequence shown here is derived from an EMBL/GenBank/DDBJ whole genome shotgun (WGS) entry which is preliminary data.</text>
</comment>
<dbReference type="PANTHER" id="PTHR33744">
    <property type="entry name" value="CARBOHYDRATE DIACID REGULATOR"/>
    <property type="match status" value="1"/>
</dbReference>
<dbReference type="AlphaFoldDB" id="A0A931BDU1"/>
<dbReference type="Pfam" id="PF14361">
    <property type="entry name" value="RsbRD_N"/>
    <property type="match status" value="1"/>
</dbReference>
<feature type="domain" description="PucR C-terminal helix-turn-helix" evidence="1">
    <location>
        <begin position="350"/>
        <end position="405"/>
    </location>
</feature>
<dbReference type="InterPro" id="IPR025736">
    <property type="entry name" value="PucR_C-HTH_dom"/>
</dbReference>
<name>A0A931BDU1_9ACTN</name>